<reference evidence="5 6" key="1">
    <citation type="submission" date="2024-01" db="EMBL/GenBank/DDBJ databases">
        <title>A draft genome for the cacao thread blight pathogen Marasmiellus scandens.</title>
        <authorList>
            <person name="Baruah I.K."/>
            <person name="Leung J."/>
            <person name="Bukari Y."/>
            <person name="Amoako-Attah I."/>
            <person name="Meinhardt L.W."/>
            <person name="Bailey B.A."/>
            <person name="Cohen S.P."/>
        </authorList>
    </citation>
    <scope>NUCLEOTIDE SEQUENCE [LARGE SCALE GENOMIC DNA]</scope>
    <source>
        <strain evidence="5 6">GH-19</strain>
    </source>
</reference>
<sequence>MSAAITADPEQPDFKQLWEEALNSFKNNTGIELRDKDLSQRLDGCKNVDDALRILEDTEGAFRYFRNNNQKWTKMRKFLKPVVQVAVVFIKTGAEAAASLSVPGAEAIFVALGAVLEATQKMSDRFDALIKLFKKLAHSLSCFKIRINVPFSSQSLHITVEILIALLNAIALATKMMKKSRVCYFSTILFTADKGILEALENLDRLITEQSQIIEAETLAVAHDTRVSVKELWKESALAQHRDQVWIQRQMLVLQKQISALQRQSDVLLEQNNTLLMQNLALSNQTSTIIYLPLPDLCSIISFLQCGMRYFASLGDSTWQMIKPTLTINTGDVDSNGFAMNVYPCDIFSVMTAIGWLLITGIMNMRPPEMDIPCMKNTIILIDALGYRIRLPLERCRTYEDFHKLLLENFSGKKAKALQFVQLHAYEISSVGSSAIIDHVEWPKTIRWGMELEMSIVLRQVQLMCPWCKTPSSQAEDGQVMKCPGCYREYLADVESNSALIEEIEDDEPVRSTGSPVSRKTQSIGHTSVNPIEPDANSLDHVKSSDFSYAQNNDLSHDMPGSFLDRSELSTATTKINDPQDMNDFHRIHIIYQCGQLKDMILEQQETELEHSLFLSELPSNLLDEQMAELQQEHNLISDDIISELYNVKVQLLKDYQKSGDLSEIESSLKFLEQTVYLTPDSHADKPGRLNNLGIAFQLRFQHLGELNDIEKAIGVFQKAVDLTPDGHPHKPGMLSNFGNAFQSQFQHLGEHNDIEKAIGIFQKAVDLTPDGHGDKPRRLNNLGNAFQSQFQHLGELNDIEKAIGVLQRAVDLTPDGHADKPGRLNNLGIAFQLQFQHLGELNDIEKAIDVFQKAVDLTPDGHGDKPRRLNNLGNAFQSQFQHLGELDDIEKVIGVFQRAVDLTPDGHADKPGMLSSLGNAFQLRFQHLGELNDIEKAIVVFQKAVDLTPDGRPNKPGMLSNFGNAFYTRFQHLGELNDIEKAIGVFQEAVDFTPDGHADKPRRLSSLGNAFQSQFQHLGELNDIEKAIFAFQKAVDLTPDGHADKPRRLNNLENASQLQFQHLEKAIGVFQKAIDLTPDGDI</sequence>
<dbReference type="Pfam" id="PF17109">
    <property type="entry name" value="Goodbye"/>
    <property type="match status" value="1"/>
</dbReference>
<protein>
    <recommendedName>
        <fullName evidence="7">Fungal STAND N-terminal Goodbye domain-containing protein</fullName>
    </recommendedName>
</protein>
<dbReference type="SMART" id="SM00028">
    <property type="entry name" value="TPR"/>
    <property type="match status" value="8"/>
</dbReference>
<evidence type="ECO:0000259" key="4">
    <source>
        <dbReference type="Pfam" id="PF22893"/>
    </source>
</evidence>
<dbReference type="InterPro" id="IPR031350">
    <property type="entry name" value="Goodbye_dom"/>
</dbReference>
<dbReference type="InterPro" id="IPR054464">
    <property type="entry name" value="ULD_fung"/>
</dbReference>
<feature type="region of interest" description="Disordered" evidence="2">
    <location>
        <begin position="506"/>
        <end position="537"/>
    </location>
</feature>
<evidence type="ECO:0000256" key="2">
    <source>
        <dbReference type="SAM" id="MobiDB-lite"/>
    </source>
</evidence>
<proteinExistence type="predicted"/>
<gene>
    <name evidence="5" type="ORF">VKT23_019985</name>
</gene>
<dbReference type="InterPro" id="IPR019734">
    <property type="entry name" value="TPR_rpt"/>
</dbReference>
<name>A0ABR1INY9_9AGAR</name>
<dbReference type="SUPFAM" id="SSF81901">
    <property type="entry name" value="HCP-like"/>
    <property type="match status" value="1"/>
</dbReference>
<feature type="compositionally biased region" description="Polar residues" evidence="2">
    <location>
        <begin position="512"/>
        <end position="530"/>
    </location>
</feature>
<dbReference type="Proteomes" id="UP001498398">
    <property type="component" value="Unassembled WGS sequence"/>
</dbReference>
<dbReference type="Pfam" id="PF22893">
    <property type="entry name" value="ULD_2"/>
    <property type="match status" value="1"/>
</dbReference>
<dbReference type="Gene3D" id="1.25.40.10">
    <property type="entry name" value="Tetratricopeptide repeat domain"/>
    <property type="match status" value="3"/>
</dbReference>
<comment type="caution">
    <text evidence="5">The sequence shown here is derived from an EMBL/GenBank/DDBJ whole genome shotgun (WGS) entry which is preliminary data.</text>
</comment>
<dbReference type="InterPro" id="IPR011990">
    <property type="entry name" value="TPR-like_helical_dom_sf"/>
</dbReference>
<dbReference type="PANTHER" id="PTHR19959:SF119">
    <property type="entry name" value="FUNGAL LIPASE-LIKE DOMAIN-CONTAINING PROTEIN"/>
    <property type="match status" value="1"/>
</dbReference>
<feature type="repeat" description="TPR" evidence="1">
    <location>
        <begin position="829"/>
        <end position="862"/>
    </location>
</feature>
<keyword evidence="1" id="KW-0802">TPR repeat</keyword>
<dbReference type="Pfam" id="PF13181">
    <property type="entry name" value="TPR_8"/>
    <property type="match status" value="2"/>
</dbReference>
<dbReference type="PROSITE" id="PS50005">
    <property type="entry name" value="TPR"/>
    <property type="match status" value="1"/>
</dbReference>
<feature type="domain" description="Ubiquitin-like" evidence="4">
    <location>
        <begin position="376"/>
        <end position="459"/>
    </location>
</feature>
<feature type="domain" description="Fungal STAND N-terminal Goodbye" evidence="3">
    <location>
        <begin position="18"/>
        <end position="145"/>
    </location>
</feature>
<evidence type="ECO:0000313" key="6">
    <source>
        <dbReference type="Proteomes" id="UP001498398"/>
    </source>
</evidence>
<evidence type="ECO:0000313" key="5">
    <source>
        <dbReference type="EMBL" id="KAK7434798.1"/>
    </source>
</evidence>
<dbReference type="PANTHER" id="PTHR19959">
    <property type="entry name" value="KINESIN LIGHT CHAIN"/>
    <property type="match status" value="1"/>
</dbReference>
<organism evidence="5 6">
    <name type="scientific">Marasmiellus scandens</name>
    <dbReference type="NCBI Taxonomy" id="2682957"/>
    <lineage>
        <taxon>Eukaryota</taxon>
        <taxon>Fungi</taxon>
        <taxon>Dikarya</taxon>
        <taxon>Basidiomycota</taxon>
        <taxon>Agaricomycotina</taxon>
        <taxon>Agaricomycetes</taxon>
        <taxon>Agaricomycetidae</taxon>
        <taxon>Agaricales</taxon>
        <taxon>Marasmiineae</taxon>
        <taxon>Omphalotaceae</taxon>
        <taxon>Marasmiellus</taxon>
    </lineage>
</organism>
<evidence type="ECO:0000259" key="3">
    <source>
        <dbReference type="Pfam" id="PF17109"/>
    </source>
</evidence>
<accession>A0ABR1INY9</accession>
<dbReference type="EMBL" id="JBANRG010000116">
    <property type="protein sequence ID" value="KAK7434798.1"/>
    <property type="molecule type" value="Genomic_DNA"/>
</dbReference>
<evidence type="ECO:0008006" key="7">
    <source>
        <dbReference type="Google" id="ProtNLM"/>
    </source>
</evidence>
<keyword evidence="6" id="KW-1185">Reference proteome</keyword>
<evidence type="ECO:0000256" key="1">
    <source>
        <dbReference type="PROSITE-ProRule" id="PRU00339"/>
    </source>
</evidence>